<evidence type="ECO:0000256" key="1">
    <source>
        <dbReference type="SAM" id="MobiDB-lite"/>
    </source>
</evidence>
<feature type="region of interest" description="Disordered" evidence="1">
    <location>
        <begin position="64"/>
        <end position="87"/>
    </location>
</feature>
<dbReference type="EMBL" id="JAWDGP010005499">
    <property type="protein sequence ID" value="KAK3756535.1"/>
    <property type="molecule type" value="Genomic_DNA"/>
</dbReference>
<evidence type="ECO:0000313" key="3">
    <source>
        <dbReference type="Proteomes" id="UP001283361"/>
    </source>
</evidence>
<name>A0AAE0YTA4_9GAST</name>
<accession>A0AAE0YTA4</accession>
<reference evidence="2" key="1">
    <citation type="journal article" date="2023" name="G3 (Bethesda)">
        <title>A reference genome for the long-term kleptoplast-retaining sea slug Elysia crispata morphotype clarki.</title>
        <authorList>
            <person name="Eastman K.E."/>
            <person name="Pendleton A.L."/>
            <person name="Shaikh M.A."/>
            <person name="Suttiyut T."/>
            <person name="Ogas R."/>
            <person name="Tomko P."/>
            <person name="Gavelis G."/>
            <person name="Widhalm J.R."/>
            <person name="Wisecaver J.H."/>
        </authorList>
    </citation>
    <scope>NUCLEOTIDE SEQUENCE</scope>
    <source>
        <strain evidence="2">ECLA1</strain>
    </source>
</reference>
<dbReference type="AlphaFoldDB" id="A0AAE0YTA4"/>
<proteinExistence type="predicted"/>
<protein>
    <submittedName>
        <fullName evidence="2">Uncharacterized protein</fullName>
    </submittedName>
</protein>
<evidence type="ECO:0000313" key="2">
    <source>
        <dbReference type="EMBL" id="KAK3756535.1"/>
    </source>
</evidence>
<keyword evidence="3" id="KW-1185">Reference proteome</keyword>
<organism evidence="2 3">
    <name type="scientific">Elysia crispata</name>
    <name type="common">lettuce slug</name>
    <dbReference type="NCBI Taxonomy" id="231223"/>
    <lineage>
        <taxon>Eukaryota</taxon>
        <taxon>Metazoa</taxon>
        <taxon>Spiralia</taxon>
        <taxon>Lophotrochozoa</taxon>
        <taxon>Mollusca</taxon>
        <taxon>Gastropoda</taxon>
        <taxon>Heterobranchia</taxon>
        <taxon>Euthyneura</taxon>
        <taxon>Panpulmonata</taxon>
        <taxon>Sacoglossa</taxon>
        <taxon>Placobranchoidea</taxon>
        <taxon>Plakobranchidae</taxon>
        <taxon>Elysia</taxon>
    </lineage>
</organism>
<gene>
    <name evidence="2" type="ORF">RRG08_061595</name>
</gene>
<dbReference type="Proteomes" id="UP001283361">
    <property type="component" value="Unassembled WGS sequence"/>
</dbReference>
<comment type="caution">
    <text evidence="2">The sequence shown here is derived from an EMBL/GenBank/DDBJ whole genome shotgun (WGS) entry which is preliminary data.</text>
</comment>
<sequence length="159" mass="18060">MCLRISDQGKQLRRVGSPNRLDSSRVVYPLLRLADSASLRALRPSFADHFLQVLIDSSEEVWSKPSSTWSDTGRTPGLSRYKPDAGLTPPDFPKLPDPLTTLKQMLQQTVIHTLTASDPYGQYVKDCTELVFENRDWCLLKIAAQHLFQAFPQHWIAYS</sequence>
<feature type="compositionally biased region" description="Polar residues" evidence="1">
    <location>
        <begin position="64"/>
        <end position="73"/>
    </location>
</feature>